<dbReference type="OrthoDB" id="9788327at2"/>
<dbReference type="Gene3D" id="3.10.620.30">
    <property type="match status" value="1"/>
</dbReference>
<evidence type="ECO:0000313" key="4">
    <source>
        <dbReference type="EMBL" id="MFA1771890.1"/>
    </source>
</evidence>
<reference evidence="3 5" key="1">
    <citation type="submission" date="2019-07" db="EMBL/GenBank/DDBJ databases">
        <authorList>
            <person name="Qu J.-H."/>
        </authorList>
    </citation>
    <scope>NUCLEOTIDE SEQUENCE [LARGE SCALE GENOMIC DNA]</scope>
    <source>
        <strain evidence="3 5">MDT1-10-3</strain>
    </source>
</reference>
<evidence type="ECO:0000313" key="6">
    <source>
        <dbReference type="Proteomes" id="UP001570846"/>
    </source>
</evidence>
<evidence type="ECO:0000313" key="3">
    <source>
        <dbReference type="EMBL" id="KAA6431650.1"/>
    </source>
</evidence>
<gene>
    <name evidence="4" type="ORF">ACD591_11365</name>
    <name evidence="3" type="ORF">FOE74_16130</name>
</gene>
<reference evidence="4 6" key="3">
    <citation type="submission" date="2024-08" db="EMBL/GenBank/DDBJ databases">
        <authorList>
            <person name="Wei W."/>
        </authorList>
    </citation>
    <scope>NUCLEOTIDE SEQUENCE [LARGE SCALE GENOMIC DNA]</scope>
    <source>
        <strain evidence="4 6">XU2</strain>
    </source>
</reference>
<dbReference type="PANTHER" id="PTHR46333:SF2">
    <property type="entry name" value="CYTOKINESIS PROTEIN 3"/>
    <property type="match status" value="1"/>
</dbReference>
<dbReference type="InterPro" id="IPR052557">
    <property type="entry name" value="CAP/Cytokinesis_protein"/>
</dbReference>
<keyword evidence="6" id="KW-1185">Reference proteome</keyword>
<evidence type="ECO:0000259" key="2">
    <source>
        <dbReference type="SMART" id="SM00460"/>
    </source>
</evidence>
<dbReference type="Pfam" id="PF01841">
    <property type="entry name" value="Transglut_core"/>
    <property type="match status" value="1"/>
</dbReference>
<name>A0A5M8Q9X0_9BACT</name>
<dbReference type="Proteomes" id="UP001570846">
    <property type="component" value="Unassembled WGS sequence"/>
</dbReference>
<feature type="signal peptide" evidence="1">
    <location>
        <begin position="1"/>
        <end position="19"/>
    </location>
</feature>
<dbReference type="SMART" id="SM00460">
    <property type="entry name" value="TGc"/>
    <property type="match status" value="1"/>
</dbReference>
<dbReference type="EMBL" id="VKKZ01000023">
    <property type="protein sequence ID" value="KAA6431650.1"/>
    <property type="molecule type" value="Genomic_DNA"/>
</dbReference>
<dbReference type="RefSeq" id="WP_149099672.1">
    <property type="nucleotide sequence ID" value="NZ_BMMG01000006.1"/>
</dbReference>
<protein>
    <submittedName>
        <fullName evidence="4">Transglutaminase domain-containing protein</fullName>
    </submittedName>
</protein>
<dbReference type="Proteomes" id="UP000323866">
    <property type="component" value="Unassembled WGS sequence"/>
</dbReference>
<dbReference type="SUPFAM" id="SSF54001">
    <property type="entry name" value="Cysteine proteinases"/>
    <property type="match status" value="1"/>
</dbReference>
<feature type="domain" description="Transglutaminase-like" evidence="2">
    <location>
        <begin position="96"/>
        <end position="158"/>
    </location>
</feature>
<evidence type="ECO:0000313" key="5">
    <source>
        <dbReference type="Proteomes" id="UP000323866"/>
    </source>
</evidence>
<dbReference type="AlphaFoldDB" id="A0A5M8Q9X0"/>
<comment type="caution">
    <text evidence="3">The sequence shown here is derived from an EMBL/GenBank/DDBJ whole genome shotgun (WGS) entry which is preliminary data.</text>
</comment>
<reference evidence="3 5" key="2">
    <citation type="submission" date="2019-09" db="EMBL/GenBank/DDBJ databases">
        <title>A bacterium isolated from glacier soil.</title>
        <authorList>
            <person name="Liu Q."/>
        </authorList>
    </citation>
    <scope>NUCLEOTIDE SEQUENCE [LARGE SCALE GENOMIC DNA]</scope>
    <source>
        <strain evidence="3 5">MDT1-10-3</strain>
    </source>
</reference>
<dbReference type="GO" id="GO:0005737">
    <property type="term" value="C:cytoplasm"/>
    <property type="evidence" value="ECO:0007669"/>
    <property type="project" value="TreeGrafter"/>
</dbReference>
<dbReference type="InterPro" id="IPR038765">
    <property type="entry name" value="Papain-like_cys_pep_sf"/>
</dbReference>
<evidence type="ECO:0000256" key="1">
    <source>
        <dbReference type="SAM" id="SignalP"/>
    </source>
</evidence>
<sequence>MPRLLSLFFLFCVCLQAVGQESAAAPGAGTLLSPAIPAAQAKTTAGIAAYLNSHFQTPQQKIQALYGWLAANITYDVQALASMPRYYEKQALITQTLATRKALCQGYAEVFQEVCARMGIPAYLVTGFVVPKGTSTQVGHAWGAAQIEGQWYLFDPTWGAGYMEEGAFVSRPNTRYFMVAPATMIQTHIPFDPLWQFSQRPLSYQEFLSAKAGVARPTAVRPSPVFSFRDSLAAYEASSHRKRLEGTIRRISAHKVIPPVVLDHLNLTRKNLAINKQNETVDLYNEAARAFNTGMDQLNEFIRYRNNRFLPVTSDQELKQMTRQCASSFLQTKRLLQQVKPTDNTDLFLTTQHMKAQVEKALLLVEKQEVFLARYFKTPPKERPALFFRPSRPE</sequence>
<accession>A0A5M8Q9X0</accession>
<dbReference type="EMBL" id="JBGOGF010000005">
    <property type="protein sequence ID" value="MFA1771890.1"/>
    <property type="molecule type" value="Genomic_DNA"/>
</dbReference>
<dbReference type="InterPro" id="IPR002931">
    <property type="entry name" value="Transglutaminase-like"/>
</dbReference>
<dbReference type="PANTHER" id="PTHR46333">
    <property type="entry name" value="CYTOKINESIS PROTEIN 3"/>
    <property type="match status" value="1"/>
</dbReference>
<proteinExistence type="predicted"/>
<keyword evidence="1" id="KW-0732">Signal</keyword>
<organism evidence="3 5">
    <name type="scientific">Rufibacter glacialis</name>
    <dbReference type="NCBI Taxonomy" id="1259555"/>
    <lineage>
        <taxon>Bacteria</taxon>
        <taxon>Pseudomonadati</taxon>
        <taxon>Bacteroidota</taxon>
        <taxon>Cytophagia</taxon>
        <taxon>Cytophagales</taxon>
        <taxon>Hymenobacteraceae</taxon>
        <taxon>Rufibacter</taxon>
    </lineage>
</organism>
<feature type="chain" id="PRO_5024453345" evidence="1">
    <location>
        <begin position="20"/>
        <end position="394"/>
    </location>
</feature>